<dbReference type="PATRIC" id="fig|658445.3.peg.3760"/>
<accession>A0A0C5WMY1</accession>
<reference evidence="12 13" key="1">
    <citation type="submission" date="2013-05" db="EMBL/GenBank/DDBJ databases">
        <title>Complete genome sequence of the lipase-producing bacterium Photobacterium gaetbulicola Gung47.</title>
        <authorList>
            <person name="Kim Y.-O."/>
        </authorList>
    </citation>
    <scope>NUCLEOTIDE SEQUENCE [LARGE SCALE GENOMIC DNA]</scope>
    <source>
        <strain evidence="12 13">Gung47</strain>
    </source>
</reference>
<keyword evidence="2 9" id="KW-0963">Cytoplasm</keyword>
<dbReference type="InterPro" id="IPR013196">
    <property type="entry name" value="HTH_11"/>
</dbReference>
<dbReference type="PIRSF" id="PIRSF006171">
    <property type="entry name" value="RR_citrat_malat"/>
    <property type="match status" value="1"/>
</dbReference>
<feature type="modified residue" description="4-aspartylphosphate" evidence="10">
    <location>
        <position position="56"/>
    </location>
</feature>
<dbReference type="Gene3D" id="3.40.50.2300">
    <property type="match status" value="1"/>
</dbReference>
<evidence type="ECO:0000259" key="11">
    <source>
        <dbReference type="PROSITE" id="PS50110"/>
    </source>
</evidence>
<dbReference type="SUPFAM" id="SSF46785">
    <property type="entry name" value="Winged helix' DNA-binding domain"/>
    <property type="match status" value="1"/>
</dbReference>
<dbReference type="Pfam" id="PF08279">
    <property type="entry name" value="HTH_11"/>
    <property type="match status" value="1"/>
</dbReference>
<dbReference type="PROSITE" id="PS50110">
    <property type="entry name" value="RESPONSE_REGULATORY"/>
    <property type="match status" value="1"/>
</dbReference>
<dbReference type="SMART" id="SM00448">
    <property type="entry name" value="REC"/>
    <property type="match status" value="1"/>
</dbReference>
<evidence type="ECO:0000256" key="4">
    <source>
        <dbReference type="ARBA" id="ARBA00023012"/>
    </source>
</evidence>
<evidence type="ECO:0000256" key="7">
    <source>
        <dbReference type="ARBA" id="ARBA00023159"/>
    </source>
</evidence>
<dbReference type="Proteomes" id="UP000032303">
    <property type="component" value="Chromosome 2"/>
</dbReference>
<evidence type="ECO:0000256" key="8">
    <source>
        <dbReference type="ARBA" id="ARBA00023163"/>
    </source>
</evidence>
<dbReference type="GO" id="GO:0003677">
    <property type="term" value="F:DNA binding"/>
    <property type="evidence" value="ECO:0007669"/>
    <property type="project" value="UniProtKB-KW"/>
</dbReference>
<evidence type="ECO:0000256" key="6">
    <source>
        <dbReference type="ARBA" id="ARBA00023125"/>
    </source>
</evidence>
<dbReference type="InterPro" id="IPR036390">
    <property type="entry name" value="WH_DNA-bd_sf"/>
</dbReference>
<dbReference type="Pfam" id="PF00072">
    <property type="entry name" value="Response_reg"/>
    <property type="match status" value="1"/>
</dbReference>
<organism evidence="12 13">
    <name type="scientific">Photobacterium gaetbulicola Gung47</name>
    <dbReference type="NCBI Taxonomy" id="658445"/>
    <lineage>
        <taxon>Bacteria</taxon>
        <taxon>Pseudomonadati</taxon>
        <taxon>Pseudomonadota</taxon>
        <taxon>Gammaproteobacteria</taxon>
        <taxon>Vibrionales</taxon>
        <taxon>Vibrionaceae</taxon>
        <taxon>Photobacterium</taxon>
    </lineage>
</organism>
<name>A0A0C5WMY1_9GAMM</name>
<dbReference type="SUPFAM" id="SSF52172">
    <property type="entry name" value="CheY-like"/>
    <property type="match status" value="1"/>
</dbReference>
<keyword evidence="3 10" id="KW-0597">Phosphoprotein</keyword>
<dbReference type="KEGG" id="pgb:H744_2c1832"/>
<dbReference type="PANTHER" id="PTHR45526:SF1">
    <property type="entry name" value="TRANSCRIPTIONAL REGULATORY PROTEIN DCUR-RELATED"/>
    <property type="match status" value="1"/>
</dbReference>
<keyword evidence="7 9" id="KW-0010">Activator</keyword>
<keyword evidence="6 9" id="KW-0238">DNA-binding</keyword>
<dbReference type="GO" id="GO:0005737">
    <property type="term" value="C:cytoplasm"/>
    <property type="evidence" value="ECO:0007669"/>
    <property type="project" value="UniProtKB-SubCell"/>
</dbReference>
<evidence type="ECO:0000256" key="2">
    <source>
        <dbReference type="ARBA" id="ARBA00022490"/>
    </source>
</evidence>
<evidence type="ECO:0000313" key="12">
    <source>
        <dbReference type="EMBL" id="AJR08498.1"/>
    </source>
</evidence>
<evidence type="ECO:0000313" key="13">
    <source>
        <dbReference type="Proteomes" id="UP000032303"/>
    </source>
</evidence>
<dbReference type="PANTHER" id="PTHR45526">
    <property type="entry name" value="TRANSCRIPTIONAL REGULATORY PROTEIN DPIA"/>
    <property type="match status" value="1"/>
</dbReference>
<evidence type="ECO:0000256" key="10">
    <source>
        <dbReference type="PROSITE-ProRule" id="PRU00169"/>
    </source>
</evidence>
<evidence type="ECO:0000256" key="5">
    <source>
        <dbReference type="ARBA" id="ARBA00023015"/>
    </source>
</evidence>
<evidence type="ECO:0000256" key="3">
    <source>
        <dbReference type="ARBA" id="ARBA00022553"/>
    </source>
</evidence>
<gene>
    <name evidence="12" type="ORF">H744_2c1832</name>
</gene>
<sequence>MTKTTVMVLEDDIRASYTLESTINQHPQFSVVAVSESYADALLQFNAFKPDLVFVDITLPDGSGLALIRELRAQNVSCSFIMTTAEREAATVEQAVQLGVMDYLVKPIRMSRVNQALEDYLKYRRTLTTAATVDQNDIDQLFRKSPATPIRSTPKGIDATTLANLKQILLDEQLQDFSADDIGKKMNVSRITARRYLEFLETEGMIKLVLNYKTGGRPQRLYQLLH</sequence>
<dbReference type="InterPro" id="IPR011006">
    <property type="entry name" value="CheY-like_superfamily"/>
</dbReference>
<dbReference type="EMBL" id="CP005974">
    <property type="protein sequence ID" value="AJR08498.1"/>
    <property type="molecule type" value="Genomic_DNA"/>
</dbReference>
<proteinExistence type="predicted"/>
<dbReference type="InterPro" id="IPR001789">
    <property type="entry name" value="Sig_transdc_resp-reg_receiver"/>
</dbReference>
<dbReference type="HOGENOM" id="CLU_000445_39_0_6"/>
<dbReference type="GO" id="GO:0003700">
    <property type="term" value="F:DNA-binding transcription factor activity"/>
    <property type="evidence" value="ECO:0007669"/>
    <property type="project" value="InterPro"/>
</dbReference>
<protein>
    <recommendedName>
        <fullName evidence="9">Transcriptional regulatory protein</fullName>
    </recommendedName>
</protein>
<dbReference type="InterPro" id="IPR051271">
    <property type="entry name" value="2C-system_Tx_regulators"/>
</dbReference>
<keyword evidence="13" id="KW-1185">Reference proteome</keyword>
<keyword evidence="5 9" id="KW-0805">Transcription regulation</keyword>
<evidence type="ECO:0000256" key="1">
    <source>
        <dbReference type="ARBA" id="ARBA00004496"/>
    </source>
</evidence>
<keyword evidence="8 9" id="KW-0804">Transcription</keyword>
<comment type="subcellular location">
    <subcellularLocation>
        <location evidence="1 9">Cytoplasm</location>
    </subcellularLocation>
</comment>
<keyword evidence="4 9" id="KW-0902">Two-component regulatory system</keyword>
<dbReference type="STRING" id="658445.H744_2c1832"/>
<dbReference type="GO" id="GO:0000156">
    <property type="term" value="F:phosphorelay response regulator activity"/>
    <property type="evidence" value="ECO:0007669"/>
    <property type="project" value="TreeGrafter"/>
</dbReference>
<dbReference type="InterPro" id="IPR024187">
    <property type="entry name" value="Sig_transdc_resp-reg_cit/mal"/>
</dbReference>
<feature type="domain" description="Response regulatory" evidence="11">
    <location>
        <begin position="5"/>
        <end position="121"/>
    </location>
</feature>
<dbReference type="AlphaFoldDB" id="A0A0C5WMY1"/>
<evidence type="ECO:0000256" key="9">
    <source>
        <dbReference type="PIRNR" id="PIRNR006171"/>
    </source>
</evidence>